<reference evidence="4 5" key="1">
    <citation type="submission" date="2022-05" db="EMBL/GenBank/DDBJ databases">
        <authorList>
            <consortium name="Genoscope - CEA"/>
            <person name="William W."/>
        </authorList>
    </citation>
    <scope>NUCLEOTIDE SEQUENCE [LARGE SCALE GENOMIC DNA]</scope>
</reference>
<dbReference type="InterPro" id="IPR045078">
    <property type="entry name" value="TST/MPST-like"/>
</dbReference>
<dbReference type="PANTHER" id="PTHR11364">
    <property type="entry name" value="THIOSULFATE SULFERTANSFERASE"/>
    <property type="match status" value="1"/>
</dbReference>
<keyword evidence="1" id="KW-0808">Transferase</keyword>
<keyword evidence="5" id="KW-1185">Reference proteome</keyword>
<dbReference type="SUPFAM" id="SSF52821">
    <property type="entry name" value="Rhodanese/Cell cycle control phosphatase"/>
    <property type="match status" value="2"/>
</dbReference>
<dbReference type="CDD" id="cd01449">
    <property type="entry name" value="TST_Repeat_2"/>
    <property type="match status" value="1"/>
</dbReference>
<dbReference type="Gene3D" id="3.40.250.10">
    <property type="entry name" value="Rhodanese-like domain"/>
    <property type="match status" value="2"/>
</dbReference>
<dbReference type="EMBL" id="CALNXI010000114">
    <property type="protein sequence ID" value="CAH3019377.1"/>
    <property type="molecule type" value="Genomic_DNA"/>
</dbReference>
<dbReference type="InterPro" id="IPR001763">
    <property type="entry name" value="Rhodanese-like_dom"/>
</dbReference>
<dbReference type="Proteomes" id="UP001159427">
    <property type="component" value="Unassembled WGS sequence"/>
</dbReference>
<feature type="domain" description="Rhodanese" evidence="3">
    <location>
        <begin position="23"/>
        <end position="139"/>
    </location>
</feature>
<dbReference type="SMART" id="SM00450">
    <property type="entry name" value="RHOD"/>
    <property type="match status" value="2"/>
</dbReference>
<accession>A0ABN8LUP6</accession>
<evidence type="ECO:0000313" key="5">
    <source>
        <dbReference type="Proteomes" id="UP001159427"/>
    </source>
</evidence>
<name>A0ABN8LUP6_9CNID</name>
<keyword evidence="2" id="KW-0677">Repeat</keyword>
<dbReference type="PANTHER" id="PTHR11364:SF27">
    <property type="entry name" value="SULFURTRANSFERASE"/>
    <property type="match status" value="1"/>
</dbReference>
<dbReference type="CDD" id="cd01448">
    <property type="entry name" value="TST_Repeat_1"/>
    <property type="match status" value="1"/>
</dbReference>
<evidence type="ECO:0000256" key="1">
    <source>
        <dbReference type="ARBA" id="ARBA00022679"/>
    </source>
</evidence>
<evidence type="ECO:0000259" key="3">
    <source>
        <dbReference type="PROSITE" id="PS50206"/>
    </source>
</evidence>
<gene>
    <name evidence="4" type="ORF">PEVE_00002419</name>
</gene>
<feature type="domain" description="Rhodanese" evidence="3">
    <location>
        <begin position="173"/>
        <end position="288"/>
    </location>
</feature>
<dbReference type="InterPro" id="IPR036873">
    <property type="entry name" value="Rhodanese-like_dom_sf"/>
</dbReference>
<protein>
    <recommendedName>
        <fullName evidence="3">Rhodanese domain-containing protein</fullName>
    </recommendedName>
</protein>
<dbReference type="Pfam" id="PF00581">
    <property type="entry name" value="Rhodanese"/>
    <property type="match status" value="2"/>
</dbReference>
<proteinExistence type="predicted"/>
<organism evidence="4 5">
    <name type="scientific">Porites evermanni</name>
    <dbReference type="NCBI Taxonomy" id="104178"/>
    <lineage>
        <taxon>Eukaryota</taxon>
        <taxon>Metazoa</taxon>
        <taxon>Cnidaria</taxon>
        <taxon>Anthozoa</taxon>
        <taxon>Hexacorallia</taxon>
        <taxon>Scleractinia</taxon>
        <taxon>Fungiina</taxon>
        <taxon>Poritidae</taxon>
        <taxon>Porites</taxon>
    </lineage>
</organism>
<dbReference type="PROSITE" id="PS50206">
    <property type="entry name" value="RHODANESE_3"/>
    <property type="match status" value="2"/>
</dbReference>
<comment type="caution">
    <text evidence="4">The sequence shown here is derived from an EMBL/GenBank/DDBJ whole genome shotgun (WGS) entry which is preliminary data.</text>
</comment>
<evidence type="ECO:0000313" key="4">
    <source>
        <dbReference type="EMBL" id="CAH3019377.1"/>
    </source>
</evidence>
<sequence>MAVSTLISAQWLRQLMLQSPKYLRIVDASWHLPKENRDPRKEFLTHRIPGAKFFDLDECIDKTSHYEHMLPNAEDFSNYVQSLGIDNDSYVIVYDNNEKSGLFSSPRLWWMMRAFGHERVSILDGGFPKWHAEGYPIETGPDSKTKVEDGGPFKGTLNTGMFCDFDFVKANISQATCYVADARSSGRFHGTEPEPRPNFPSGHIPGSRSVPYSQCLDPDTKLMKTPEELKKVFEDAGIDLKKPLITSCGSGITSCVVALASYLCGKRDTMVFDGSWVEWCQRATDMIEKS</sequence>
<evidence type="ECO:0000256" key="2">
    <source>
        <dbReference type="ARBA" id="ARBA00022737"/>
    </source>
</evidence>